<accession>A0A8J5H9P2</accession>
<feature type="domain" description="SS18 N-terminal" evidence="3">
    <location>
        <begin position="17"/>
        <end position="68"/>
    </location>
</feature>
<dbReference type="EMBL" id="JACMSC010000008">
    <property type="protein sequence ID" value="KAG6512610.1"/>
    <property type="molecule type" value="Genomic_DNA"/>
</dbReference>
<evidence type="ECO:0000313" key="4">
    <source>
        <dbReference type="EMBL" id="KAG6512610.1"/>
    </source>
</evidence>
<name>A0A8J5H9P2_ZINOF</name>
<sequence length="248" mass="27266">MQQQAMQSSLPSTTMPTDLIQQYLDENNRLINAIANDQNLGKLEDSARNLDRLQQNLDFLAAIADNQRLVDAQHNSNMYLQPQFYSANNTAVQQPLQLIEPQHTVPAAVMPQQGYQIMKIQQAQQMSPQILVFAPPAVPQDQMPFPQLYNPMLLYGQVAQAQPAQPLLLPYDPMCQTQICQTQIQQAALLCGQPMGNYGMVSAPSFANPGSNNEAENLMAAGFLSEAEGALNMPLYNPDSGEEGDCGV</sequence>
<gene>
    <name evidence="4" type="ORF">ZIOFF_030735</name>
</gene>
<dbReference type="Proteomes" id="UP000734854">
    <property type="component" value="Unassembled WGS sequence"/>
</dbReference>
<organism evidence="4 5">
    <name type="scientific">Zingiber officinale</name>
    <name type="common">Ginger</name>
    <name type="synonym">Amomum zingiber</name>
    <dbReference type="NCBI Taxonomy" id="94328"/>
    <lineage>
        <taxon>Eukaryota</taxon>
        <taxon>Viridiplantae</taxon>
        <taxon>Streptophyta</taxon>
        <taxon>Embryophyta</taxon>
        <taxon>Tracheophyta</taxon>
        <taxon>Spermatophyta</taxon>
        <taxon>Magnoliopsida</taxon>
        <taxon>Liliopsida</taxon>
        <taxon>Zingiberales</taxon>
        <taxon>Zingiberaceae</taxon>
        <taxon>Zingiber</taxon>
    </lineage>
</organism>
<keyword evidence="2" id="KW-0175">Coiled coil</keyword>
<dbReference type="InterPro" id="IPR007726">
    <property type="entry name" value="SS18_N"/>
</dbReference>
<protein>
    <recommendedName>
        <fullName evidence="3">SS18 N-terminal domain-containing protein</fullName>
    </recommendedName>
</protein>
<proteinExistence type="inferred from homology"/>
<dbReference type="Pfam" id="PF05030">
    <property type="entry name" value="SSXT"/>
    <property type="match status" value="1"/>
</dbReference>
<feature type="coiled-coil region" evidence="2">
    <location>
        <begin position="20"/>
        <end position="63"/>
    </location>
</feature>
<keyword evidence="5" id="KW-1185">Reference proteome</keyword>
<evidence type="ECO:0000256" key="1">
    <source>
        <dbReference type="ARBA" id="ARBA00007945"/>
    </source>
</evidence>
<comment type="caution">
    <text evidence="4">The sequence shown here is derived from an EMBL/GenBank/DDBJ whole genome shotgun (WGS) entry which is preliminary data.</text>
</comment>
<evidence type="ECO:0000256" key="2">
    <source>
        <dbReference type="SAM" id="Coils"/>
    </source>
</evidence>
<reference evidence="4 5" key="1">
    <citation type="submission" date="2020-08" db="EMBL/GenBank/DDBJ databases">
        <title>Plant Genome Project.</title>
        <authorList>
            <person name="Zhang R.-G."/>
        </authorList>
    </citation>
    <scope>NUCLEOTIDE SEQUENCE [LARGE SCALE GENOMIC DNA]</scope>
    <source>
        <tissue evidence="4">Rhizome</tissue>
    </source>
</reference>
<dbReference type="AlphaFoldDB" id="A0A8J5H9P2"/>
<evidence type="ECO:0000313" key="5">
    <source>
        <dbReference type="Proteomes" id="UP000734854"/>
    </source>
</evidence>
<evidence type="ECO:0000259" key="3">
    <source>
        <dbReference type="Pfam" id="PF05030"/>
    </source>
</evidence>
<comment type="similarity">
    <text evidence="1">Belongs to the SS18 family.</text>
</comment>